<dbReference type="CDD" id="cd17535">
    <property type="entry name" value="REC_NarL-like"/>
    <property type="match status" value="1"/>
</dbReference>
<evidence type="ECO:0000256" key="1">
    <source>
        <dbReference type="ARBA" id="ARBA00023125"/>
    </source>
</evidence>
<sequence length="188" mass="19186">MPVAPPGSIPPVGGRTIGGDGRTVPRPGDGAGPGAPVASPDGSGTPGTVRPRSAAPMPGSQRPIRVFLCDDVDAFRALMRVVLEEDPAIVVCGEAADGAAGVDGVDATRPDVVLLDLAMPGMDGMEAIPLMRERAPRTRILALSGFTADRLAAPVIELGADGYIEKGEDVAVIRRAIHDAAQRVRAAA</sequence>
<dbReference type="PROSITE" id="PS50110">
    <property type="entry name" value="RESPONSE_REGULATORY"/>
    <property type="match status" value="1"/>
</dbReference>
<accession>A0A2T4UFY9</accession>
<dbReference type="SUPFAM" id="SSF52172">
    <property type="entry name" value="CheY-like"/>
    <property type="match status" value="1"/>
</dbReference>
<dbReference type="GO" id="GO:0000160">
    <property type="term" value="P:phosphorelay signal transduction system"/>
    <property type="evidence" value="ECO:0007669"/>
    <property type="project" value="InterPro"/>
</dbReference>
<dbReference type="InterPro" id="IPR039420">
    <property type="entry name" value="WalR-like"/>
</dbReference>
<evidence type="ECO:0000313" key="6">
    <source>
        <dbReference type="Proteomes" id="UP000240739"/>
    </source>
</evidence>
<dbReference type="PANTHER" id="PTHR43214:SF43">
    <property type="entry name" value="TWO-COMPONENT RESPONSE REGULATOR"/>
    <property type="match status" value="1"/>
</dbReference>
<dbReference type="AlphaFoldDB" id="A0A2T4UFY9"/>
<evidence type="ECO:0000259" key="4">
    <source>
        <dbReference type="PROSITE" id="PS50110"/>
    </source>
</evidence>
<organism evidence="5 6">
    <name type="scientific">Paraconexibacter algicola</name>
    <dbReference type="NCBI Taxonomy" id="2133960"/>
    <lineage>
        <taxon>Bacteria</taxon>
        <taxon>Bacillati</taxon>
        <taxon>Actinomycetota</taxon>
        <taxon>Thermoleophilia</taxon>
        <taxon>Solirubrobacterales</taxon>
        <taxon>Paraconexibacteraceae</taxon>
        <taxon>Paraconexibacter</taxon>
    </lineage>
</organism>
<feature type="modified residue" description="4-aspartylphosphate" evidence="2">
    <location>
        <position position="116"/>
    </location>
</feature>
<dbReference type="GO" id="GO:0003677">
    <property type="term" value="F:DNA binding"/>
    <property type="evidence" value="ECO:0007669"/>
    <property type="project" value="UniProtKB-KW"/>
</dbReference>
<dbReference type="InterPro" id="IPR058245">
    <property type="entry name" value="NreC/VraR/RcsB-like_REC"/>
</dbReference>
<evidence type="ECO:0000256" key="2">
    <source>
        <dbReference type="PROSITE-ProRule" id="PRU00169"/>
    </source>
</evidence>
<dbReference type="Proteomes" id="UP000240739">
    <property type="component" value="Unassembled WGS sequence"/>
</dbReference>
<protein>
    <submittedName>
        <fullName evidence="5">DNA-binding response regulator</fullName>
    </submittedName>
</protein>
<dbReference type="EMBL" id="PYYB01000002">
    <property type="protein sequence ID" value="PTL56642.1"/>
    <property type="molecule type" value="Genomic_DNA"/>
</dbReference>
<dbReference type="Pfam" id="PF00072">
    <property type="entry name" value="Response_reg"/>
    <property type="match status" value="1"/>
</dbReference>
<feature type="compositionally biased region" description="Low complexity" evidence="3">
    <location>
        <begin position="24"/>
        <end position="43"/>
    </location>
</feature>
<dbReference type="SMART" id="SM00448">
    <property type="entry name" value="REC"/>
    <property type="match status" value="1"/>
</dbReference>
<dbReference type="Gene3D" id="3.40.50.2300">
    <property type="match status" value="1"/>
</dbReference>
<feature type="domain" description="Response regulatory" evidence="4">
    <location>
        <begin position="65"/>
        <end position="181"/>
    </location>
</feature>
<feature type="region of interest" description="Disordered" evidence="3">
    <location>
        <begin position="1"/>
        <end position="61"/>
    </location>
</feature>
<keyword evidence="1 5" id="KW-0238">DNA-binding</keyword>
<evidence type="ECO:0000313" key="5">
    <source>
        <dbReference type="EMBL" id="PTL56642.1"/>
    </source>
</evidence>
<name>A0A2T4UFY9_9ACTN</name>
<keyword evidence="2" id="KW-0597">Phosphoprotein</keyword>
<proteinExistence type="predicted"/>
<dbReference type="InterPro" id="IPR011006">
    <property type="entry name" value="CheY-like_superfamily"/>
</dbReference>
<dbReference type="PANTHER" id="PTHR43214">
    <property type="entry name" value="TWO-COMPONENT RESPONSE REGULATOR"/>
    <property type="match status" value="1"/>
</dbReference>
<comment type="caution">
    <text evidence="5">The sequence shown here is derived from an EMBL/GenBank/DDBJ whole genome shotgun (WGS) entry which is preliminary data.</text>
</comment>
<keyword evidence="6" id="KW-1185">Reference proteome</keyword>
<gene>
    <name evidence="5" type="ORF">C7Y72_16985</name>
</gene>
<reference evidence="5 6" key="1">
    <citation type="submission" date="2018-03" db="EMBL/GenBank/DDBJ databases">
        <title>Aquarubrobacter algicola gen. nov., sp. nov., a novel actinobacterium isolated from shallow eutrophic lake during the end of cyanobacterial harmful algal blooms.</title>
        <authorList>
            <person name="Chun S.J."/>
        </authorList>
    </citation>
    <scope>NUCLEOTIDE SEQUENCE [LARGE SCALE GENOMIC DNA]</scope>
    <source>
        <strain evidence="5 6">Seoho-28</strain>
    </source>
</reference>
<evidence type="ECO:0000256" key="3">
    <source>
        <dbReference type="SAM" id="MobiDB-lite"/>
    </source>
</evidence>
<dbReference type="InterPro" id="IPR001789">
    <property type="entry name" value="Sig_transdc_resp-reg_receiver"/>
</dbReference>